<gene>
    <name evidence="8" type="ORF">SAMN03003324_02866</name>
</gene>
<evidence type="ECO:0000313" key="8">
    <source>
        <dbReference type="EMBL" id="SFF21021.1"/>
    </source>
</evidence>
<comment type="catalytic activity">
    <reaction evidence="1 5 6">
        <text>[protein]-peptidylproline (omega=180) = [protein]-peptidylproline (omega=0)</text>
        <dbReference type="Rhea" id="RHEA:16237"/>
        <dbReference type="Rhea" id="RHEA-COMP:10747"/>
        <dbReference type="Rhea" id="RHEA-COMP:10748"/>
        <dbReference type="ChEBI" id="CHEBI:83833"/>
        <dbReference type="ChEBI" id="CHEBI:83834"/>
        <dbReference type="EC" id="5.2.1.8"/>
    </reaction>
</comment>
<dbReference type="PANTHER" id="PTHR43811">
    <property type="entry name" value="FKBP-TYPE PEPTIDYL-PROLYL CIS-TRANS ISOMERASE FKPA"/>
    <property type="match status" value="1"/>
</dbReference>
<evidence type="ECO:0000256" key="4">
    <source>
        <dbReference type="ARBA" id="ARBA00023235"/>
    </source>
</evidence>
<dbReference type="PROSITE" id="PS50059">
    <property type="entry name" value="FKBP_PPIASE"/>
    <property type="match status" value="1"/>
</dbReference>
<evidence type="ECO:0000313" key="9">
    <source>
        <dbReference type="Proteomes" id="UP000183129"/>
    </source>
</evidence>
<dbReference type="InterPro" id="IPR046357">
    <property type="entry name" value="PPIase_dom_sf"/>
</dbReference>
<proteinExistence type="inferred from homology"/>
<keyword evidence="4 5" id="KW-0413">Isomerase</keyword>
<sequence>MHLAFLVNQVLPGKQFDKIAIFGTMNKIKYLLLFLVITAAFASCKKFGAVDNFDHAGQFITDTTLIRKFITENEIPAIKHESGVFYQIIDPGEGDVKYTIDTKVSAEYEGRLLNGTVFDKSKGTPISFTLGRVIAGWQIGIPLIQKGGKIRLLIPSQYGYSNSSAGSIPPSSVLDFTVHLDDVINN</sequence>
<keyword evidence="3 5" id="KW-0697">Rotamase</keyword>
<dbReference type="Gene3D" id="3.10.50.40">
    <property type="match status" value="1"/>
</dbReference>
<dbReference type="SUPFAM" id="SSF54534">
    <property type="entry name" value="FKBP-like"/>
    <property type="match status" value="1"/>
</dbReference>
<evidence type="ECO:0000259" key="7">
    <source>
        <dbReference type="PROSITE" id="PS50059"/>
    </source>
</evidence>
<protein>
    <recommendedName>
        <fullName evidence="6">Peptidyl-prolyl cis-trans isomerase</fullName>
        <ecNumber evidence="6">5.2.1.8</ecNumber>
    </recommendedName>
</protein>
<dbReference type="Proteomes" id="UP000183129">
    <property type="component" value="Unassembled WGS sequence"/>
</dbReference>
<dbReference type="GO" id="GO:0003755">
    <property type="term" value="F:peptidyl-prolyl cis-trans isomerase activity"/>
    <property type="evidence" value="ECO:0007669"/>
    <property type="project" value="UniProtKB-UniRule"/>
</dbReference>
<organism evidence="8 9">
    <name type="scientific">Pedobacter antarcticus</name>
    <dbReference type="NCBI Taxonomy" id="34086"/>
    <lineage>
        <taxon>Bacteria</taxon>
        <taxon>Pseudomonadati</taxon>
        <taxon>Bacteroidota</taxon>
        <taxon>Sphingobacteriia</taxon>
        <taxon>Sphingobacteriales</taxon>
        <taxon>Sphingobacteriaceae</taxon>
        <taxon>Pedobacter</taxon>
    </lineage>
</organism>
<dbReference type="PANTHER" id="PTHR43811:SF57">
    <property type="entry name" value="FKBP-TYPE PEPTIDYL-PROLYL CIS-TRANS ISOMERASE FKPA-RELATED"/>
    <property type="match status" value="1"/>
</dbReference>
<feature type="domain" description="PPIase FKBP-type" evidence="7">
    <location>
        <begin position="101"/>
        <end position="184"/>
    </location>
</feature>
<dbReference type="AlphaFoldDB" id="A0A1I2GWS6"/>
<dbReference type="EC" id="5.2.1.8" evidence="6"/>
<evidence type="ECO:0000256" key="5">
    <source>
        <dbReference type="PROSITE-ProRule" id="PRU00277"/>
    </source>
</evidence>
<dbReference type="STRING" id="34086.SAMN04488084_10574"/>
<reference evidence="8 9" key="1">
    <citation type="submission" date="2016-10" db="EMBL/GenBank/DDBJ databases">
        <authorList>
            <person name="de Groot N.N."/>
        </authorList>
    </citation>
    <scope>NUCLEOTIDE SEQUENCE [LARGE SCALE GENOMIC DNA]</scope>
    <source>
        <strain evidence="8 9">ATCC 51969</strain>
    </source>
</reference>
<dbReference type="EMBL" id="FONS01000006">
    <property type="protein sequence ID" value="SFF21021.1"/>
    <property type="molecule type" value="Genomic_DNA"/>
</dbReference>
<accession>A0A1I2GWS6</accession>
<evidence type="ECO:0000256" key="3">
    <source>
        <dbReference type="ARBA" id="ARBA00023110"/>
    </source>
</evidence>
<dbReference type="InterPro" id="IPR001179">
    <property type="entry name" value="PPIase_FKBP_dom"/>
</dbReference>
<name>A0A1I2GWS6_9SPHI</name>
<dbReference type="Pfam" id="PF00254">
    <property type="entry name" value="FKBP_C"/>
    <property type="match status" value="1"/>
</dbReference>
<evidence type="ECO:0000256" key="6">
    <source>
        <dbReference type="RuleBase" id="RU003915"/>
    </source>
</evidence>
<evidence type="ECO:0000256" key="2">
    <source>
        <dbReference type="ARBA" id="ARBA00006577"/>
    </source>
</evidence>
<comment type="similarity">
    <text evidence="2 6">Belongs to the FKBP-type PPIase family.</text>
</comment>
<evidence type="ECO:0000256" key="1">
    <source>
        <dbReference type="ARBA" id="ARBA00000971"/>
    </source>
</evidence>